<dbReference type="HAMAP" id="MF_00795">
    <property type="entry name" value="CutC"/>
    <property type="match status" value="1"/>
</dbReference>
<dbReference type="EMBL" id="KN847333">
    <property type="protein sequence ID" value="KIW46795.1"/>
    <property type="molecule type" value="Genomic_DNA"/>
</dbReference>
<name>A0A0D2DVZ1_9EURO</name>
<dbReference type="PANTHER" id="PTHR12598:SF0">
    <property type="entry name" value="COPPER HOMEOSTASIS PROTEIN CUTC HOMOLOG"/>
    <property type="match status" value="1"/>
</dbReference>
<dbReference type="InterPro" id="IPR005627">
    <property type="entry name" value="CutC-like"/>
</dbReference>
<proteinExistence type="inferred from homology"/>
<evidence type="ECO:0000313" key="3">
    <source>
        <dbReference type="EMBL" id="KIW46795.1"/>
    </source>
</evidence>
<dbReference type="STRING" id="215243.A0A0D2DVZ1"/>
<accession>A0A0D2DVZ1</accession>
<dbReference type="InterPro" id="IPR036822">
    <property type="entry name" value="CutC-like_dom_sf"/>
</dbReference>
<reference evidence="3 4" key="1">
    <citation type="submission" date="2015-01" db="EMBL/GenBank/DDBJ databases">
        <title>The Genome Sequence of Exophiala oligosperma CBS72588.</title>
        <authorList>
            <consortium name="The Broad Institute Genomics Platform"/>
            <person name="Cuomo C."/>
            <person name="de Hoog S."/>
            <person name="Gorbushina A."/>
            <person name="Stielow B."/>
            <person name="Teixiera M."/>
            <person name="Abouelleil A."/>
            <person name="Chapman S.B."/>
            <person name="Priest M."/>
            <person name="Young S.K."/>
            <person name="Wortman J."/>
            <person name="Nusbaum C."/>
            <person name="Birren B."/>
        </authorList>
    </citation>
    <scope>NUCLEOTIDE SEQUENCE [LARGE SCALE GENOMIC DNA]</scope>
    <source>
        <strain evidence="3 4">CBS 72588</strain>
    </source>
</reference>
<dbReference type="Proteomes" id="UP000053342">
    <property type="component" value="Unassembled WGS sequence"/>
</dbReference>
<dbReference type="Gene3D" id="3.20.20.380">
    <property type="entry name" value="Copper homeostasis (CutC) domain"/>
    <property type="match status" value="1"/>
</dbReference>
<dbReference type="HOGENOM" id="CLU_050555_3_2_1"/>
<protein>
    <recommendedName>
        <fullName evidence="2">Copper homeostasis protein cutC homolog</fullName>
    </recommendedName>
</protein>
<evidence type="ECO:0000256" key="2">
    <source>
        <dbReference type="ARBA" id="ARBA00019014"/>
    </source>
</evidence>
<dbReference type="GO" id="GO:0005507">
    <property type="term" value="F:copper ion binding"/>
    <property type="evidence" value="ECO:0007669"/>
    <property type="project" value="TreeGrafter"/>
</dbReference>
<evidence type="ECO:0000256" key="1">
    <source>
        <dbReference type="ARBA" id="ARBA00007768"/>
    </source>
</evidence>
<evidence type="ECO:0000313" key="4">
    <source>
        <dbReference type="Proteomes" id="UP000053342"/>
    </source>
</evidence>
<dbReference type="RefSeq" id="XP_016267011.1">
    <property type="nucleotide sequence ID" value="XM_016403114.1"/>
</dbReference>
<dbReference type="VEuPathDB" id="FungiDB:PV06_02431"/>
<dbReference type="SUPFAM" id="SSF110395">
    <property type="entry name" value="CutC-like"/>
    <property type="match status" value="1"/>
</dbReference>
<dbReference type="AlphaFoldDB" id="A0A0D2DVZ1"/>
<sequence length="263" mass="28279">MALLEIACFNLDSAITAIESGADRVELCDNADLGGTTPQDVMRWISEIRSRTLTNRSNPDGLLLPPINVMVRPRGGTFIYTDKEYEEMKKTIISLKTSGLVDGFVFGILLLLKTSDDGGGTTTASSSIEVAIDIDRTKKLVELAHPLPCTFHRAFDEVENLSRALEDVISCGITTVLTSGGTVNAVQGAEVLGQLVQEAAGRITVMPGGGVRSTNLKMLHQTINSSAYHSSALIAPESVVTDKEEILRMLEILRPEATTTTTD</sequence>
<dbReference type="GeneID" id="27354505"/>
<organism evidence="3 4">
    <name type="scientific">Exophiala oligosperma</name>
    <dbReference type="NCBI Taxonomy" id="215243"/>
    <lineage>
        <taxon>Eukaryota</taxon>
        <taxon>Fungi</taxon>
        <taxon>Dikarya</taxon>
        <taxon>Ascomycota</taxon>
        <taxon>Pezizomycotina</taxon>
        <taxon>Eurotiomycetes</taxon>
        <taxon>Chaetothyriomycetidae</taxon>
        <taxon>Chaetothyriales</taxon>
        <taxon>Herpotrichiellaceae</taxon>
        <taxon>Exophiala</taxon>
    </lineage>
</organism>
<dbReference type="OrthoDB" id="7392499at2759"/>
<keyword evidence="4" id="KW-1185">Reference proteome</keyword>
<gene>
    <name evidence="3" type="ORF">PV06_02431</name>
</gene>
<dbReference type="Pfam" id="PF03932">
    <property type="entry name" value="CutC"/>
    <property type="match status" value="1"/>
</dbReference>
<comment type="similarity">
    <text evidence="1">Belongs to the CutC family.</text>
</comment>
<dbReference type="PANTHER" id="PTHR12598">
    <property type="entry name" value="COPPER HOMEOSTASIS PROTEIN CUTC"/>
    <property type="match status" value="1"/>
</dbReference>